<keyword evidence="10" id="KW-1185">Reference proteome</keyword>
<dbReference type="GO" id="GO:0035226">
    <property type="term" value="F:glutamate-cysteine ligase catalytic subunit binding"/>
    <property type="evidence" value="ECO:0007669"/>
    <property type="project" value="InterPro"/>
</dbReference>
<dbReference type="PANTHER" id="PTHR13295">
    <property type="entry name" value="GLUTAMATE CYSTEINE LIGASE REGULATORY SUBUNIT"/>
    <property type="match status" value="1"/>
</dbReference>
<evidence type="ECO:0000313" key="9">
    <source>
        <dbReference type="EMBL" id="OLY82770.1"/>
    </source>
</evidence>
<dbReference type="InterPro" id="IPR036812">
    <property type="entry name" value="NAD(P)_OxRdtase_dom_sf"/>
</dbReference>
<gene>
    <name evidence="9" type="ORF">AYI68_g3101</name>
</gene>
<evidence type="ECO:0000256" key="1">
    <source>
        <dbReference type="ARBA" id="ARBA00005006"/>
    </source>
</evidence>
<evidence type="ECO:0000256" key="3">
    <source>
        <dbReference type="ARBA" id="ARBA00011532"/>
    </source>
</evidence>
<dbReference type="GO" id="GO:0016874">
    <property type="term" value="F:ligase activity"/>
    <property type="evidence" value="ECO:0007669"/>
    <property type="project" value="UniProtKB-KW"/>
</dbReference>
<comment type="pathway">
    <text evidence="1">Sulfur metabolism; glutathione biosynthesis; glutathione from L-cysteine and L-glutamate: step 1/2.</text>
</comment>
<dbReference type="GO" id="GO:0017109">
    <property type="term" value="C:glutamate-cysteine ligase complex"/>
    <property type="evidence" value="ECO:0007669"/>
    <property type="project" value="TreeGrafter"/>
</dbReference>
<dbReference type="PANTHER" id="PTHR13295:SF4">
    <property type="entry name" value="GLUTAMATE--CYSTEINE LIGASE REGULATORY SUBUNIT"/>
    <property type="match status" value="1"/>
</dbReference>
<evidence type="ECO:0000256" key="6">
    <source>
        <dbReference type="ARBA" id="ARBA00031154"/>
    </source>
</evidence>
<dbReference type="Proteomes" id="UP000187455">
    <property type="component" value="Unassembled WGS sequence"/>
</dbReference>
<keyword evidence="9" id="KW-0436">Ligase</keyword>
<dbReference type="EMBL" id="LSSL01001254">
    <property type="protein sequence ID" value="OLY82770.1"/>
    <property type="molecule type" value="Genomic_DNA"/>
</dbReference>
<reference evidence="9 10" key="1">
    <citation type="journal article" date="2016" name="Mol. Biol. Evol.">
        <title>Genome-Wide Survey of Gut Fungi (Harpellales) Reveals the First Horizontally Transferred Ubiquitin Gene from a Mosquito Host.</title>
        <authorList>
            <person name="Wang Y."/>
            <person name="White M.M."/>
            <person name="Kvist S."/>
            <person name="Moncalvo J.M."/>
        </authorList>
    </citation>
    <scope>NUCLEOTIDE SEQUENCE [LARGE SCALE GENOMIC DNA]</scope>
    <source>
        <strain evidence="9 10">ALG-7-W6</strain>
    </source>
</reference>
<dbReference type="Gene3D" id="3.20.20.100">
    <property type="entry name" value="NADP-dependent oxidoreductase domain"/>
    <property type="match status" value="1"/>
</dbReference>
<comment type="similarity">
    <text evidence="2">Belongs to the aldo/keto reductase family. Glutamate--cysteine ligase light chain subfamily.</text>
</comment>
<comment type="caution">
    <text evidence="9">The sequence shown here is derived from an EMBL/GenBank/DDBJ whole genome shotgun (WGS) entry which is preliminary data.</text>
</comment>
<dbReference type="UniPathway" id="UPA00142">
    <property type="reaction ID" value="UER00209"/>
</dbReference>
<sequence>MHSGSSIVSSSPNAAALKELETSIDETLSLGSDLDSNSFNHITNSFEIKDIRDCRDLGFKDFPQDLQITGYSFGFFLLYRCTSLAKIFLTPHADYQGSLDFFKSVELNLSSVKMHLGIKNVQNLILSFLENIFTPVAETSEKHNLTGGLKLDDNFAQFWKNLCRLQDESNFKLLGVADFDVHTLENMKTVGLRLPQIVQLRAPSCDNLPQPMIEFAKSNEITLLAHNDSDPIISKGYLSSLGLSQSFVNSVPDLLNSQSKNVEISLQSVTKYSVEIKDRSIIRAKGFIANLDVKF</sequence>
<dbReference type="OrthoDB" id="5596051at2759"/>
<name>A0A1R0H0Y2_9FUNG</name>
<dbReference type="AlphaFoldDB" id="A0A1R0H0Y2"/>
<evidence type="ECO:0000313" key="10">
    <source>
        <dbReference type="Proteomes" id="UP000187455"/>
    </source>
</evidence>
<dbReference type="GO" id="GO:0006750">
    <property type="term" value="P:glutathione biosynthetic process"/>
    <property type="evidence" value="ECO:0007669"/>
    <property type="project" value="UniProtKB-UniPathway"/>
</dbReference>
<evidence type="ECO:0000256" key="8">
    <source>
        <dbReference type="ARBA" id="ARBA00032926"/>
    </source>
</evidence>
<protein>
    <recommendedName>
        <fullName evidence="7">GCS light chain</fullName>
    </recommendedName>
    <alternativeName>
        <fullName evidence="5">Gamma-ECS regulatory subunit</fullName>
    </alternativeName>
    <alternativeName>
        <fullName evidence="8">Gamma-glutamylcysteine synthetase regulatory subunit</fullName>
    </alternativeName>
    <alternativeName>
        <fullName evidence="6">Glutamate--cysteine ligase modifier subunit</fullName>
    </alternativeName>
</protein>
<evidence type="ECO:0000256" key="7">
    <source>
        <dbReference type="ARBA" id="ARBA00031732"/>
    </source>
</evidence>
<dbReference type="STRING" id="133383.A0A1R0H0Y2"/>
<comment type="subunit">
    <text evidence="3">Heterodimer of a catalytic heavy chain and a regulatory light chain.</text>
</comment>
<evidence type="ECO:0000256" key="4">
    <source>
        <dbReference type="ARBA" id="ARBA00022684"/>
    </source>
</evidence>
<evidence type="ECO:0000256" key="2">
    <source>
        <dbReference type="ARBA" id="ARBA00008612"/>
    </source>
</evidence>
<proteinExistence type="inferred from homology"/>
<accession>A0A1R0H0Y2</accession>
<organism evidence="9 10">
    <name type="scientific">Smittium mucronatum</name>
    <dbReference type="NCBI Taxonomy" id="133383"/>
    <lineage>
        <taxon>Eukaryota</taxon>
        <taxon>Fungi</taxon>
        <taxon>Fungi incertae sedis</taxon>
        <taxon>Zoopagomycota</taxon>
        <taxon>Kickxellomycotina</taxon>
        <taxon>Harpellomycetes</taxon>
        <taxon>Harpellales</taxon>
        <taxon>Legeriomycetaceae</taxon>
        <taxon>Smittium</taxon>
    </lineage>
</organism>
<evidence type="ECO:0000256" key="5">
    <source>
        <dbReference type="ARBA" id="ARBA00030406"/>
    </source>
</evidence>
<dbReference type="InterPro" id="IPR032963">
    <property type="entry name" value="Gclm"/>
</dbReference>
<keyword evidence="4" id="KW-0317">Glutathione biosynthesis</keyword>
<dbReference type="GO" id="GO:0030234">
    <property type="term" value="F:enzyme regulator activity"/>
    <property type="evidence" value="ECO:0007669"/>
    <property type="project" value="TreeGrafter"/>
</dbReference>